<gene>
    <name evidence="1" type="ORF">MOST_33260</name>
</gene>
<dbReference type="SUPFAM" id="SSF53098">
    <property type="entry name" value="Ribonuclease H-like"/>
    <property type="match status" value="1"/>
</dbReference>
<dbReference type="Proteomes" id="UP000239430">
    <property type="component" value="Unassembled WGS sequence"/>
</dbReference>
<dbReference type="AlphaFoldDB" id="A0A9X7P4L4"/>
<organism evidence="1 2">
    <name type="scientific">Neomoorella stamsii</name>
    <dbReference type="NCBI Taxonomy" id="1266720"/>
    <lineage>
        <taxon>Bacteria</taxon>
        <taxon>Bacillati</taxon>
        <taxon>Bacillota</taxon>
        <taxon>Clostridia</taxon>
        <taxon>Neomoorellales</taxon>
        <taxon>Neomoorellaceae</taxon>
        <taxon>Neomoorella</taxon>
    </lineage>
</organism>
<evidence type="ECO:0008006" key="3">
    <source>
        <dbReference type="Google" id="ProtNLM"/>
    </source>
</evidence>
<reference evidence="1 2" key="1">
    <citation type="submission" date="2018-03" db="EMBL/GenBank/DDBJ databases">
        <title>Genome sequence of Moorella stamsii DSM 26217.</title>
        <authorList>
            <person name="Poehlein A."/>
            <person name="Daniel R."/>
        </authorList>
    </citation>
    <scope>NUCLEOTIDE SEQUENCE [LARGE SCALE GENOMIC DNA]</scope>
    <source>
        <strain evidence="2">DSM 26217</strain>
    </source>
</reference>
<evidence type="ECO:0000313" key="1">
    <source>
        <dbReference type="EMBL" id="PRR68667.1"/>
    </source>
</evidence>
<keyword evidence="2" id="KW-1185">Reference proteome</keyword>
<evidence type="ECO:0000313" key="2">
    <source>
        <dbReference type="Proteomes" id="UP000239430"/>
    </source>
</evidence>
<name>A0A9X7P4L4_9FIRM</name>
<protein>
    <recommendedName>
        <fullName evidence="3">Transposase IS4-like domain-containing protein</fullName>
    </recommendedName>
</protein>
<comment type="caution">
    <text evidence="1">The sequence shown here is derived from an EMBL/GenBank/DDBJ whole genome shotgun (WGS) entry which is preliminary data.</text>
</comment>
<accession>A0A9X7P4L4</accession>
<proteinExistence type="predicted"/>
<dbReference type="EMBL" id="PVXL01000080">
    <property type="protein sequence ID" value="PRR68667.1"/>
    <property type="molecule type" value="Genomic_DNA"/>
</dbReference>
<sequence length="113" mass="13300">MTVIYGIQTSEKEMSAKDILDAYHNLWRIKESFRVMKSTLEVRPVFHWTERRIKGHFVICFLAFLLKRTLEFKLRQAGENASPAEIQEALNSLYFAEVEIEGEAFFIKTRVQN</sequence>
<dbReference type="InterPro" id="IPR012337">
    <property type="entry name" value="RNaseH-like_sf"/>
</dbReference>